<feature type="modified residue" description="4-aspartylphosphate" evidence="3">
    <location>
        <position position="54"/>
    </location>
</feature>
<dbReference type="InterPro" id="IPR000792">
    <property type="entry name" value="Tscrpt_reg_LuxR_C"/>
</dbReference>
<sequence>MITVAIVDDDREVLMLLEKILQDEPDLSHVGSVASGAAGLRLIKELRPDVVLMDIRMRDINGIECVRQLKPVCKKTEFVMCTVYDEDQMVYDALRAGASSYLMKDNDAAFIADTIREVADGKSPMSSDIARKLVRQMQQVPAKQKFGITAKEALVLEQLSFGRTYQEIADQLHIGVKTLKSYIYSIYTKLQVNNKVEAINKYYNKPYGR</sequence>
<evidence type="ECO:0000256" key="3">
    <source>
        <dbReference type="PROSITE-ProRule" id="PRU00169"/>
    </source>
</evidence>
<dbReference type="OrthoDB" id="9797341at2"/>
<dbReference type="GO" id="GO:0000160">
    <property type="term" value="P:phosphorelay signal transduction system"/>
    <property type="evidence" value="ECO:0007669"/>
    <property type="project" value="InterPro"/>
</dbReference>
<dbReference type="PROSITE" id="PS50043">
    <property type="entry name" value="HTH_LUXR_2"/>
    <property type="match status" value="1"/>
</dbReference>
<dbReference type="PANTHER" id="PTHR43214">
    <property type="entry name" value="TWO-COMPONENT RESPONSE REGULATOR"/>
    <property type="match status" value="1"/>
</dbReference>
<proteinExistence type="predicted"/>
<dbReference type="PRINTS" id="PR00038">
    <property type="entry name" value="HTHLUXR"/>
</dbReference>
<evidence type="ECO:0000256" key="1">
    <source>
        <dbReference type="ARBA" id="ARBA00022553"/>
    </source>
</evidence>
<dbReference type="Pfam" id="PF00072">
    <property type="entry name" value="Response_reg"/>
    <property type="match status" value="1"/>
</dbReference>
<dbReference type="PROSITE" id="PS50110">
    <property type="entry name" value="RESPONSE_REGULATORY"/>
    <property type="match status" value="1"/>
</dbReference>
<dbReference type="PANTHER" id="PTHR43214:SF43">
    <property type="entry name" value="TWO-COMPONENT RESPONSE REGULATOR"/>
    <property type="match status" value="1"/>
</dbReference>
<name>A0A1G7C7L7_NIADE</name>
<evidence type="ECO:0000313" key="6">
    <source>
        <dbReference type="EMBL" id="SDE35309.1"/>
    </source>
</evidence>
<dbReference type="Pfam" id="PF00196">
    <property type="entry name" value="GerE"/>
    <property type="match status" value="1"/>
</dbReference>
<dbReference type="InterPro" id="IPR016032">
    <property type="entry name" value="Sig_transdc_resp-reg_C-effctor"/>
</dbReference>
<dbReference type="EMBL" id="FMZO01000041">
    <property type="protein sequence ID" value="SDE35309.1"/>
    <property type="molecule type" value="Genomic_DNA"/>
</dbReference>
<feature type="domain" description="HTH luxR-type" evidence="4">
    <location>
        <begin position="141"/>
        <end position="206"/>
    </location>
</feature>
<evidence type="ECO:0000313" key="7">
    <source>
        <dbReference type="Proteomes" id="UP000198757"/>
    </source>
</evidence>
<dbReference type="RefSeq" id="WP_090393704.1">
    <property type="nucleotide sequence ID" value="NZ_FMZO01000041.1"/>
</dbReference>
<dbReference type="InterPro" id="IPR011006">
    <property type="entry name" value="CheY-like_superfamily"/>
</dbReference>
<dbReference type="PROSITE" id="PS00622">
    <property type="entry name" value="HTH_LUXR_1"/>
    <property type="match status" value="1"/>
</dbReference>
<evidence type="ECO:0000256" key="2">
    <source>
        <dbReference type="ARBA" id="ARBA00023125"/>
    </source>
</evidence>
<dbReference type="Proteomes" id="UP000198757">
    <property type="component" value="Unassembled WGS sequence"/>
</dbReference>
<dbReference type="GO" id="GO:0006355">
    <property type="term" value="P:regulation of DNA-templated transcription"/>
    <property type="evidence" value="ECO:0007669"/>
    <property type="project" value="InterPro"/>
</dbReference>
<dbReference type="GO" id="GO:0003677">
    <property type="term" value="F:DNA binding"/>
    <property type="evidence" value="ECO:0007669"/>
    <property type="project" value="UniProtKB-KW"/>
</dbReference>
<dbReference type="SMART" id="SM00448">
    <property type="entry name" value="REC"/>
    <property type="match status" value="1"/>
</dbReference>
<evidence type="ECO:0000259" key="5">
    <source>
        <dbReference type="PROSITE" id="PS50110"/>
    </source>
</evidence>
<dbReference type="InterPro" id="IPR039420">
    <property type="entry name" value="WalR-like"/>
</dbReference>
<organism evidence="6 7">
    <name type="scientific">Niabella drilacis (strain DSM 25811 / CCM 8410 / CCUG 62505 / LMG 26954 / E90)</name>
    <dbReference type="NCBI Taxonomy" id="1285928"/>
    <lineage>
        <taxon>Bacteria</taxon>
        <taxon>Pseudomonadati</taxon>
        <taxon>Bacteroidota</taxon>
        <taxon>Chitinophagia</taxon>
        <taxon>Chitinophagales</taxon>
        <taxon>Chitinophagaceae</taxon>
        <taxon>Niabella</taxon>
    </lineage>
</organism>
<dbReference type="CDD" id="cd06170">
    <property type="entry name" value="LuxR_C_like"/>
    <property type="match status" value="1"/>
</dbReference>
<dbReference type="Gene3D" id="3.40.50.2300">
    <property type="match status" value="1"/>
</dbReference>
<dbReference type="SUPFAM" id="SSF52172">
    <property type="entry name" value="CheY-like"/>
    <property type="match status" value="1"/>
</dbReference>
<dbReference type="InterPro" id="IPR001789">
    <property type="entry name" value="Sig_transdc_resp-reg_receiver"/>
</dbReference>
<dbReference type="SUPFAM" id="SSF46894">
    <property type="entry name" value="C-terminal effector domain of the bipartite response regulators"/>
    <property type="match status" value="1"/>
</dbReference>
<accession>A0A1G7C7L7</accession>
<keyword evidence="1 3" id="KW-0597">Phosphoprotein</keyword>
<dbReference type="CDD" id="cd17535">
    <property type="entry name" value="REC_NarL-like"/>
    <property type="match status" value="1"/>
</dbReference>
<keyword evidence="2" id="KW-0238">DNA-binding</keyword>
<feature type="domain" description="Response regulatory" evidence="5">
    <location>
        <begin position="3"/>
        <end position="119"/>
    </location>
</feature>
<protein>
    <submittedName>
        <fullName evidence="6">Two component transcriptional regulator, LuxR family</fullName>
    </submittedName>
</protein>
<gene>
    <name evidence="6" type="ORF">SAMN04487894_1413</name>
</gene>
<dbReference type="STRING" id="1285928.SAMN04487894_1413"/>
<dbReference type="InterPro" id="IPR058245">
    <property type="entry name" value="NreC/VraR/RcsB-like_REC"/>
</dbReference>
<keyword evidence="7" id="KW-1185">Reference proteome</keyword>
<evidence type="ECO:0000259" key="4">
    <source>
        <dbReference type="PROSITE" id="PS50043"/>
    </source>
</evidence>
<dbReference type="AlphaFoldDB" id="A0A1G7C7L7"/>
<dbReference type="SMART" id="SM00421">
    <property type="entry name" value="HTH_LUXR"/>
    <property type="match status" value="1"/>
</dbReference>
<reference evidence="7" key="1">
    <citation type="submission" date="2016-10" db="EMBL/GenBank/DDBJ databases">
        <authorList>
            <person name="Varghese N."/>
            <person name="Submissions S."/>
        </authorList>
    </citation>
    <scope>NUCLEOTIDE SEQUENCE [LARGE SCALE GENOMIC DNA]</scope>
    <source>
        <strain evidence="7">DSM 25811 / CCM 8410 / LMG 26954 / E90</strain>
    </source>
</reference>